<comment type="caution">
    <text evidence="1">The sequence shown here is derived from an EMBL/GenBank/DDBJ whole genome shotgun (WGS) entry which is preliminary data.</text>
</comment>
<sequence>MEESIKKLIKSIYFQREFDYFRKKSNTKIDALDELLSILKKETTRNITVEDVSGTPSVRIYLSTEPYKEDNVCLIIKQ</sequence>
<dbReference type="Proteomes" id="UP000298347">
    <property type="component" value="Unassembled WGS sequence"/>
</dbReference>
<evidence type="ECO:0000313" key="1">
    <source>
        <dbReference type="EMBL" id="TGA96121.1"/>
    </source>
</evidence>
<keyword evidence="2" id="KW-1185">Reference proteome</keyword>
<organism evidence="1 2">
    <name type="scientific">Sporolactobacillus shoreae</name>
    <dbReference type="NCBI Taxonomy" id="1465501"/>
    <lineage>
        <taxon>Bacteria</taxon>
        <taxon>Bacillati</taxon>
        <taxon>Bacillota</taxon>
        <taxon>Bacilli</taxon>
        <taxon>Bacillales</taxon>
        <taxon>Sporolactobacillaceae</taxon>
        <taxon>Sporolactobacillus</taxon>
    </lineage>
</organism>
<dbReference type="RefSeq" id="WP_135349913.1">
    <property type="nucleotide sequence ID" value="NZ_SRJD01000030.1"/>
</dbReference>
<name>A0A4Z0GJF1_9BACL</name>
<gene>
    <name evidence="1" type="ORF">E4665_16565</name>
</gene>
<evidence type="ECO:0000313" key="2">
    <source>
        <dbReference type="Proteomes" id="UP000298347"/>
    </source>
</evidence>
<protein>
    <submittedName>
        <fullName evidence="1">Uncharacterized protein</fullName>
    </submittedName>
</protein>
<reference evidence="1 2" key="1">
    <citation type="journal article" date="2015" name="Int. J. Syst. Evol. Microbiol.">
        <title>Sporolactobacillus shoreae sp. nov. and Sporolactobacillus spathodeae sp. nov., two spore-forming lactic acid bacteria isolated from tree barks in Thailand.</title>
        <authorList>
            <person name="Thamacharoensuk T."/>
            <person name="Kitahara M."/>
            <person name="Ohkuma M."/>
            <person name="Thongchul N."/>
            <person name="Tanasupawat S."/>
        </authorList>
    </citation>
    <scope>NUCLEOTIDE SEQUENCE [LARGE SCALE GENOMIC DNA]</scope>
    <source>
        <strain evidence="1 2">BK92</strain>
    </source>
</reference>
<dbReference type="EMBL" id="SRJD01000030">
    <property type="protein sequence ID" value="TGA96121.1"/>
    <property type="molecule type" value="Genomic_DNA"/>
</dbReference>
<proteinExistence type="predicted"/>
<dbReference type="AlphaFoldDB" id="A0A4Z0GJF1"/>
<accession>A0A4Z0GJF1</accession>